<name>A0A2U8FN48_9BURK</name>
<feature type="region of interest" description="Disordered" evidence="2">
    <location>
        <begin position="1"/>
        <end position="68"/>
    </location>
</feature>
<feature type="domain" description="Xaa-Pro dipeptidyl-peptidase-like" evidence="3">
    <location>
        <begin position="140"/>
        <end position="264"/>
    </location>
</feature>
<dbReference type="AlphaFoldDB" id="A0A2U8FN48"/>
<evidence type="ECO:0000256" key="2">
    <source>
        <dbReference type="SAM" id="MobiDB-lite"/>
    </source>
</evidence>
<protein>
    <recommendedName>
        <fullName evidence="3">Xaa-Pro dipeptidyl-peptidase-like domain-containing protein</fullName>
    </recommendedName>
</protein>
<dbReference type="PANTHER" id="PTHR22946">
    <property type="entry name" value="DIENELACTONE HYDROLASE DOMAIN-CONTAINING PROTEIN-RELATED"/>
    <property type="match status" value="1"/>
</dbReference>
<dbReference type="KEGG" id="aon:DEH84_02325"/>
<dbReference type="SUPFAM" id="SSF53474">
    <property type="entry name" value="alpha/beta-Hydrolases"/>
    <property type="match status" value="1"/>
</dbReference>
<dbReference type="InterPro" id="IPR050261">
    <property type="entry name" value="FrsA_esterase"/>
</dbReference>
<dbReference type="Pfam" id="PF02129">
    <property type="entry name" value="Peptidase_S15"/>
    <property type="match status" value="1"/>
</dbReference>
<dbReference type="InterPro" id="IPR000383">
    <property type="entry name" value="Xaa-Pro-like_dom"/>
</dbReference>
<gene>
    <name evidence="4" type="ORF">DEH84_02325</name>
</gene>
<dbReference type="EMBL" id="CP029210">
    <property type="protein sequence ID" value="AWI52393.1"/>
    <property type="molecule type" value="Genomic_DNA"/>
</dbReference>
<dbReference type="PANTHER" id="PTHR22946:SF9">
    <property type="entry name" value="POLYKETIDE TRANSFERASE AF380"/>
    <property type="match status" value="1"/>
</dbReference>
<evidence type="ECO:0000256" key="1">
    <source>
        <dbReference type="ARBA" id="ARBA00022801"/>
    </source>
</evidence>
<feature type="compositionally biased region" description="Basic residues" evidence="2">
    <location>
        <begin position="34"/>
        <end position="47"/>
    </location>
</feature>
<reference evidence="4 5" key="1">
    <citation type="submission" date="2018-05" db="EMBL/GenBank/DDBJ databases">
        <title>complete genome sequence of Aquabacterium olei NBRC 110486.</title>
        <authorList>
            <person name="Tang B."/>
            <person name="Chang J."/>
            <person name="Zhang L."/>
            <person name="Yang H."/>
        </authorList>
    </citation>
    <scope>NUCLEOTIDE SEQUENCE [LARGE SCALE GENOMIC DNA]</scope>
    <source>
        <strain evidence="4 5">NBRC 110486</strain>
    </source>
</reference>
<proteinExistence type="predicted"/>
<dbReference type="InterPro" id="IPR029058">
    <property type="entry name" value="AB_hydrolase_fold"/>
</dbReference>
<organism evidence="4 5">
    <name type="scientific">Aquabacterium olei</name>
    <dbReference type="NCBI Taxonomy" id="1296669"/>
    <lineage>
        <taxon>Bacteria</taxon>
        <taxon>Pseudomonadati</taxon>
        <taxon>Pseudomonadota</taxon>
        <taxon>Betaproteobacteria</taxon>
        <taxon>Burkholderiales</taxon>
        <taxon>Aquabacterium</taxon>
    </lineage>
</organism>
<dbReference type="Gene3D" id="3.40.50.1820">
    <property type="entry name" value="alpha/beta hydrolase"/>
    <property type="match status" value="1"/>
</dbReference>
<accession>A0A2U8FN48</accession>
<keyword evidence="5" id="KW-1185">Reference proteome</keyword>
<sequence>MDEGGAHGRHQAAAMVGRGGRRRRGAEGLGIGRGGHRHQRGMKKGLRHGVAGDEPTQQDRLSGLGRNSESTHGALGTIWHRCPAVCSKTLFIMRMALFPRSLSAFACMAAAFLIPGAARAAAPGAVVESLSLRCGTTTCDAEIQRPAGVSRPPVIIMAHGFGALRDWGLSPFADRFVQAGFAVVRFDYRGFGRSGGQPRRVVDGPAHVDDWVSVIDAVAARQDVDGARLGIWGSSYSGGQVLVAASRRPQVVKAVSSQVPFVHGLSSALRYPLRHQPAAMWMAIRDALRGDGEAPVYMPIISADGGTAALICDECVAGYSRLVPKGQEGENKVAARFLFSLPFFYPIDSAPQVQAPTLVIAAAQDGLIPVQKVRDTAKALPRGEYVELAGAHHFSPYSGPVFEQVVARQTAFFRQHLAR</sequence>
<evidence type="ECO:0000259" key="3">
    <source>
        <dbReference type="Pfam" id="PF02129"/>
    </source>
</evidence>
<dbReference type="GO" id="GO:0052689">
    <property type="term" value="F:carboxylic ester hydrolase activity"/>
    <property type="evidence" value="ECO:0007669"/>
    <property type="project" value="UniProtKB-ARBA"/>
</dbReference>
<dbReference type="Proteomes" id="UP000244892">
    <property type="component" value="Chromosome"/>
</dbReference>
<keyword evidence="1" id="KW-0378">Hydrolase</keyword>
<evidence type="ECO:0000313" key="5">
    <source>
        <dbReference type="Proteomes" id="UP000244892"/>
    </source>
</evidence>
<evidence type="ECO:0000313" key="4">
    <source>
        <dbReference type="EMBL" id="AWI52393.1"/>
    </source>
</evidence>